<name>A0ABV4GJV6_9BRAD</name>
<evidence type="ECO:0000313" key="1">
    <source>
        <dbReference type="EMBL" id="MEY9472228.1"/>
    </source>
</evidence>
<organism evidence="1 2">
    <name type="scientific">Bradyrhizobium yuanmingense</name>
    <dbReference type="NCBI Taxonomy" id="108015"/>
    <lineage>
        <taxon>Bacteria</taxon>
        <taxon>Pseudomonadati</taxon>
        <taxon>Pseudomonadota</taxon>
        <taxon>Alphaproteobacteria</taxon>
        <taxon>Hyphomicrobiales</taxon>
        <taxon>Nitrobacteraceae</taxon>
        <taxon>Bradyrhizobium</taxon>
    </lineage>
</organism>
<proteinExistence type="predicted"/>
<dbReference type="Proteomes" id="UP001565474">
    <property type="component" value="Unassembled WGS sequence"/>
</dbReference>
<dbReference type="SUPFAM" id="SSF53098">
    <property type="entry name" value="Ribonuclease H-like"/>
    <property type="match status" value="1"/>
</dbReference>
<dbReference type="InterPro" id="IPR012337">
    <property type="entry name" value="RNaseH-like_sf"/>
</dbReference>
<protein>
    <recommendedName>
        <fullName evidence="3">Integrase catalytic domain-containing protein</fullName>
    </recommendedName>
</protein>
<gene>
    <name evidence="1" type="ORF">ABH992_004627</name>
</gene>
<accession>A0ABV4GJV6</accession>
<sequence>MFHDTVFVNETLKAYCEAADIVSPRCRPYRKNNQAFVEQKNGAVVRRMVGYRRFEGLEAAELLAELYRSARLFVNVLRRCSCTQDIPRVSNASPTPGSRRPHA</sequence>
<dbReference type="EMBL" id="JBGBZN010000002">
    <property type="protein sequence ID" value="MEY9472228.1"/>
    <property type="molecule type" value="Genomic_DNA"/>
</dbReference>
<reference evidence="1 2" key="1">
    <citation type="submission" date="2024-07" db="EMBL/GenBank/DDBJ databases">
        <title>Genomic Encyclopedia of Type Strains, Phase V (KMG-V): Genome sequencing to study the core and pangenomes of soil and plant-associated prokaryotes.</title>
        <authorList>
            <person name="Whitman W."/>
        </authorList>
    </citation>
    <scope>NUCLEOTIDE SEQUENCE [LARGE SCALE GENOMIC DNA]</scope>
    <source>
        <strain evidence="1 2">USDA 222</strain>
    </source>
</reference>
<evidence type="ECO:0000313" key="2">
    <source>
        <dbReference type="Proteomes" id="UP001565474"/>
    </source>
</evidence>
<comment type="caution">
    <text evidence="1">The sequence shown here is derived from an EMBL/GenBank/DDBJ whole genome shotgun (WGS) entry which is preliminary data.</text>
</comment>
<keyword evidence="2" id="KW-1185">Reference proteome</keyword>
<evidence type="ECO:0008006" key="3">
    <source>
        <dbReference type="Google" id="ProtNLM"/>
    </source>
</evidence>